<evidence type="ECO:0000256" key="6">
    <source>
        <dbReference type="RuleBase" id="RU000304"/>
    </source>
</evidence>
<dbReference type="Proteomes" id="UP001157006">
    <property type="component" value="Chromosome 6"/>
</dbReference>
<dbReference type="PANTHER" id="PTHR48011:SF4">
    <property type="entry name" value="MITOGEN-ACTIVATED PROTEIN KINASE KINASE KINASE 19"/>
    <property type="match status" value="1"/>
</dbReference>
<sequence>MKWQRGHILGHGSTATVSLATVNGEVFAVKSSELSCSEPLKREERILSSISYPNPYVVAYKGCDISMENNNKLMYNLFMEYMPFGTVSQHGGLLDEQTIVYYTRQIVKGLDYLHSNGLVHCDIKGANILIGEDGAKIGDFGCAKSINEAAAPIRGTPFFMAPEVVCGEEQEYPSDIWSLGCTIIEIFTGSSPWPNVDDSLSALFHIAYSNEVPRIPCSLSDKAKDFLGKCLRKNPKERLTASQLLKHPFLEELSSNSKHVVESNSYSPTSILQQGFWSSMEESESLRFGNLIHTKSLVDDRIKRLTIEPCLAWWHDDNHDDVDENWITIRENEVDSFCNCGSELGSTSDELVLKGLVESNVKDGISGHDCRDGSFVGSNFNFHVGIVKMLLPSTLDCL</sequence>
<protein>
    <recommendedName>
        <fullName evidence="7">Protein kinase domain-containing protein</fullName>
    </recommendedName>
</protein>
<keyword evidence="9" id="KW-1185">Reference proteome</keyword>
<accession>A0AAV1B1B6</accession>
<keyword evidence="2 5" id="KW-0547">Nucleotide-binding</keyword>
<dbReference type="EMBL" id="OX451741">
    <property type="protein sequence ID" value="CAI8616116.1"/>
    <property type="molecule type" value="Genomic_DNA"/>
</dbReference>
<dbReference type="PANTHER" id="PTHR48011">
    <property type="entry name" value="CCR4-NOT TRANSCRIPTIONAL COMPLEX SUBUNIT CAF120-RELATED"/>
    <property type="match status" value="1"/>
</dbReference>
<dbReference type="Pfam" id="PF00069">
    <property type="entry name" value="Pkinase"/>
    <property type="match status" value="1"/>
</dbReference>
<keyword evidence="4 5" id="KW-0067">ATP-binding</keyword>
<dbReference type="SMART" id="SM00220">
    <property type="entry name" value="S_TKc"/>
    <property type="match status" value="1"/>
</dbReference>
<gene>
    <name evidence="8" type="ORF">VFH_VI014040</name>
</gene>
<dbReference type="CDD" id="cd06606">
    <property type="entry name" value="STKc_MAPKKK"/>
    <property type="match status" value="1"/>
</dbReference>
<dbReference type="SUPFAM" id="SSF56112">
    <property type="entry name" value="Protein kinase-like (PK-like)"/>
    <property type="match status" value="1"/>
</dbReference>
<evidence type="ECO:0000313" key="9">
    <source>
        <dbReference type="Proteomes" id="UP001157006"/>
    </source>
</evidence>
<dbReference type="GO" id="GO:0005524">
    <property type="term" value="F:ATP binding"/>
    <property type="evidence" value="ECO:0007669"/>
    <property type="project" value="UniProtKB-UniRule"/>
</dbReference>
<dbReference type="InterPro" id="IPR008271">
    <property type="entry name" value="Ser/Thr_kinase_AS"/>
</dbReference>
<keyword evidence="3" id="KW-0418">Kinase</keyword>
<evidence type="ECO:0000256" key="3">
    <source>
        <dbReference type="ARBA" id="ARBA00022777"/>
    </source>
</evidence>
<comment type="similarity">
    <text evidence="6">Belongs to the protein kinase superfamily.</text>
</comment>
<evidence type="ECO:0000256" key="2">
    <source>
        <dbReference type="ARBA" id="ARBA00022741"/>
    </source>
</evidence>
<dbReference type="PROSITE" id="PS50011">
    <property type="entry name" value="PROTEIN_KINASE_DOM"/>
    <property type="match status" value="1"/>
</dbReference>
<name>A0AAV1B1B6_VICFA</name>
<dbReference type="GO" id="GO:0007165">
    <property type="term" value="P:signal transduction"/>
    <property type="evidence" value="ECO:0007669"/>
    <property type="project" value="TreeGrafter"/>
</dbReference>
<dbReference type="Gene3D" id="1.10.510.10">
    <property type="entry name" value="Transferase(Phosphotransferase) domain 1"/>
    <property type="match status" value="1"/>
</dbReference>
<evidence type="ECO:0000256" key="5">
    <source>
        <dbReference type="PROSITE-ProRule" id="PRU10141"/>
    </source>
</evidence>
<evidence type="ECO:0000256" key="4">
    <source>
        <dbReference type="ARBA" id="ARBA00022840"/>
    </source>
</evidence>
<dbReference type="InterPro" id="IPR000719">
    <property type="entry name" value="Prot_kinase_dom"/>
</dbReference>
<evidence type="ECO:0000313" key="8">
    <source>
        <dbReference type="EMBL" id="CAI8616116.1"/>
    </source>
</evidence>
<evidence type="ECO:0000256" key="1">
    <source>
        <dbReference type="ARBA" id="ARBA00022679"/>
    </source>
</evidence>
<proteinExistence type="inferred from homology"/>
<dbReference type="AlphaFoldDB" id="A0AAV1B1B6"/>
<feature type="domain" description="Protein kinase" evidence="7">
    <location>
        <begin position="3"/>
        <end position="250"/>
    </location>
</feature>
<dbReference type="InterPro" id="IPR011009">
    <property type="entry name" value="Kinase-like_dom_sf"/>
</dbReference>
<dbReference type="PROSITE" id="PS00108">
    <property type="entry name" value="PROTEIN_KINASE_ST"/>
    <property type="match status" value="1"/>
</dbReference>
<keyword evidence="1" id="KW-0808">Transferase</keyword>
<dbReference type="PROSITE" id="PS00107">
    <property type="entry name" value="PROTEIN_KINASE_ATP"/>
    <property type="match status" value="1"/>
</dbReference>
<reference evidence="8 9" key="1">
    <citation type="submission" date="2023-01" db="EMBL/GenBank/DDBJ databases">
        <authorList>
            <person name="Kreplak J."/>
        </authorList>
    </citation>
    <scope>NUCLEOTIDE SEQUENCE [LARGE SCALE GENOMIC DNA]</scope>
</reference>
<organism evidence="8 9">
    <name type="scientific">Vicia faba</name>
    <name type="common">Broad bean</name>
    <name type="synonym">Faba vulgaris</name>
    <dbReference type="NCBI Taxonomy" id="3906"/>
    <lineage>
        <taxon>Eukaryota</taxon>
        <taxon>Viridiplantae</taxon>
        <taxon>Streptophyta</taxon>
        <taxon>Embryophyta</taxon>
        <taxon>Tracheophyta</taxon>
        <taxon>Spermatophyta</taxon>
        <taxon>Magnoliopsida</taxon>
        <taxon>eudicotyledons</taxon>
        <taxon>Gunneridae</taxon>
        <taxon>Pentapetalae</taxon>
        <taxon>rosids</taxon>
        <taxon>fabids</taxon>
        <taxon>Fabales</taxon>
        <taxon>Fabaceae</taxon>
        <taxon>Papilionoideae</taxon>
        <taxon>50 kb inversion clade</taxon>
        <taxon>NPAAA clade</taxon>
        <taxon>Hologalegina</taxon>
        <taxon>IRL clade</taxon>
        <taxon>Fabeae</taxon>
        <taxon>Vicia</taxon>
    </lineage>
</organism>
<evidence type="ECO:0000259" key="7">
    <source>
        <dbReference type="PROSITE" id="PS50011"/>
    </source>
</evidence>
<dbReference type="InterPro" id="IPR052751">
    <property type="entry name" value="Plant_MAPKKK"/>
</dbReference>
<dbReference type="InterPro" id="IPR017441">
    <property type="entry name" value="Protein_kinase_ATP_BS"/>
</dbReference>
<feature type="binding site" evidence="5">
    <location>
        <position position="30"/>
    </location>
    <ligand>
        <name>ATP</name>
        <dbReference type="ChEBI" id="CHEBI:30616"/>
    </ligand>
</feature>
<keyword evidence="6" id="KW-0723">Serine/threonine-protein kinase</keyword>
<dbReference type="GO" id="GO:0004674">
    <property type="term" value="F:protein serine/threonine kinase activity"/>
    <property type="evidence" value="ECO:0007669"/>
    <property type="project" value="UniProtKB-KW"/>
</dbReference>